<protein>
    <submittedName>
        <fullName evidence="2">Alpha/beta hydrolase</fullName>
    </submittedName>
</protein>
<dbReference type="InterPro" id="IPR000073">
    <property type="entry name" value="AB_hydrolase_1"/>
</dbReference>
<dbReference type="RefSeq" id="WP_243556920.1">
    <property type="nucleotide sequence ID" value="NZ_CP094528.1"/>
</dbReference>
<reference evidence="2 3" key="1">
    <citation type="submission" date="2022-03" db="EMBL/GenBank/DDBJ databases">
        <title>Mucilaginibacter sp. isolated from the gut of Protaetia brevitarsis seulensis larvae.</title>
        <authorList>
            <person name="Won M."/>
            <person name="Kim S.-J."/>
            <person name="Kwon S.-W."/>
        </authorList>
    </citation>
    <scope>NUCLEOTIDE SEQUENCE [LARGE SCALE GENOMIC DNA]</scope>
    <source>
        <strain evidence="2 3">CFWR-12</strain>
    </source>
</reference>
<dbReference type="EMBL" id="CP094528">
    <property type="protein sequence ID" value="UOE44819.1"/>
    <property type="molecule type" value="Genomic_DNA"/>
</dbReference>
<dbReference type="PANTHER" id="PTHR43433:SF5">
    <property type="entry name" value="AB HYDROLASE-1 DOMAIN-CONTAINING PROTEIN"/>
    <property type="match status" value="1"/>
</dbReference>
<dbReference type="InterPro" id="IPR029058">
    <property type="entry name" value="AB_hydrolase_fold"/>
</dbReference>
<proteinExistence type="predicted"/>
<keyword evidence="2" id="KW-0378">Hydrolase</keyword>
<keyword evidence="3" id="KW-1185">Reference proteome</keyword>
<dbReference type="GO" id="GO:0016787">
    <property type="term" value="F:hydrolase activity"/>
    <property type="evidence" value="ECO:0007669"/>
    <property type="project" value="UniProtKB-KW"/>
</dbReference>
<dbReference type="InterPro" id="IPR050471">
    <property type="entry name" value="AB_hydrolase"/>
</dbReference>
<evidence type="ECO:0000313" key="2">
    <source>
        <dbReference type="EMBL" id="UOE44819.1"/>
    </source>
</evidence>
<sequence length="310" mass="33138">MTSSITEHSPVRRRATVALPGMDLYYETRGSGPLLLISESGEGDADRSSMLADRLARHFTVVTYDRRGLSRSMPLEERPVTIETHADDAVRLIDAVRDSGLGGLTEEPAVMLGCSIGAVIGLHVAVEHPDRLATLIAHEPVAPWLLPDEEAALHRAELQHCQDVFHAQGWRAALAPMAKTLGIDPSNQQTEPDAVLPALDDQRAMNFSRFLGVDFSAIAADRLDPAKLRETPVRILPAVGGLTPQAVFDRRCAERLARLRDVQLLEFPGGHNGNMTHPSAYANAVLAALGRADGTGGDGGSGCGATAGLR</sequence>
<dbReference type="PANTHER" id="PTHR43433">
    <property type="entry name" value="HYDROLASE, ALPHA/BETA FOLD FAMILY PROTEIN"/>
    <property type="match status" value="1"/>
</dbReference>
<dbReference type="Gene3D" id="3.40.50.1820">
    <property type="entry name" value="alpha/beta hydrolase"/>
    <property type="match status" value="1"/>
</dbReference>
<accession>A0ABY4C1C0</accession>
<evidence type="ECO:0000259" key="1">
    <source>
        <dbReference type="Pfam" id="PF12697"/>
    </source>
</evidence>
<evidence type="ECO:0000313" key="3">
    <source>
        <dbReference type="Proteomes" id="UP000832097"/>
    </source>
</evidence>
<organism evidence="2 3">
    <name type="scientific">Agromyces larvae</name>
    <dbReference type="NCBI Taxonomy" id="2929802"/>
    <lineage>
        <taxon>Bacteria</taxon>
        <taxon>Bacillati</taxon>
        <taxon>Actinomycetota</taxon>
        <taxon>Actinomycetes</taxon>
        <taxon>Micrococcales</taxon>
        <taxon>Microbacteriaceae</taxon>
        <taxon>Agromyces</taxon>
    </lineage>
</organism>
<dbReference type="Proteomes" id="UP000832097">
    <property type="component" value="Chromosome"/>
</dbReference>
<dbReference type="SUPFAM" id="SSF53474">
    <property type="entry name" value="alpha/beta-Hydrolases"/>
    <property type="match status" value="1"/>
</dbReference>
<dbReference type="Pfam" id="PF12697">
    <property type="entry name" value="Abhydrolase_6"/>
    <property type="match status" value="1"/>
</dbReference>
<feature type="domain" description="AB hydrolase-1" evidence="1">
    <location>
        <begin position="51"/>
        <end position="283"/>
    </location>
</feature>
<gene>
    <name evidence="2" type="ORF">MTO99_03270</name>
</gene>
<name>A0ABY4C1C0_9MICO</name>